<dbReference type="NCBIfam" id="NF002816">
    <property type="entry name" value="PRK02971.1-2"/>
    <property type="match status" value="1"/>
</dbReference>
<evidence type="ECO:0000256" key="3">
    <source>
        <dbReference type="ARBA" id="ARBA00022475"/>
    </source>
</evidence>
<comment type="subcellular location">
    <subcellularLocation>
        <location evidence="1">Cell membrane</location>
        <topology evidence="1">Multi-pass membrane protein</topology>
    </subcellularLocation>
</comment>
<keyword evidence="6 7" id="KW-0472">Membrane</keyword>
<keyword evidence="9" id="KW-1185">Reference proteome</keyword>
<keyword evidence="4 7" id="KW-0812">Transmembrane</keyword>
<evidence type="ECO:0000256" key="7">
    <source>
        <dbReference type="SAM" id="Phobius"/>
    </source>
</evidence>
<protein>
    <submittedName>
        <fullName evidence="8">4-amino-4-deoxy-L-arabinose-phospho-UDP flippase</fullName>
    </submittedName>
</protein>
<evidence type="ECO:0000313" key="9">
    <source>
        <dbReference type="Proteomes" id="UP000825886"/>
    </source>
</evidence>
<dbReference type="PANTHER" id="PTHR30561">
    <property type="entry name" value="SMR FAMILY PROTON-DEPENDENT DRUG EFFLUX TRANSPORTER SUGE"/>
    <property type="match status" value="1"/>
</dbReference>
<evidence type="ECO:0000256" key="6">
    <source>
        <dbReference type="ARBA" id="ARBA00023136"/>
    </source>
</evidence>
<proteinExistence type="predicted"/>
<dbReference type="Gene3D" id="1.10.3730.20">
    <property type="match status" value="1"/>
</dbReference>
<accession>A0ABX9ARZ7</accession>
<keyword evidence="3" id="KW-1003">Cell membrane</keyword>
<dbReference type="SUPFAM" id="SSF103481">
    <property type="entry name" value="Multidrug resistance efflux transporter EmrE"/>
    <property type="match status" value="1"/>
</dbReference>
<dbReference type="RefSeq" id="WP_222159582.1">
    <property type="nucleotide sequence ID" value="NZ_CP081864.1"/>
</dbReference>
<dbReference type="EMBL" id="CP081864">
    <property type="protein sequence ID" value="QZN96555.1"/>
    <property type="molecule type" value="Genomic_DNA"/>
</dbReference>
<dbReference type="Proteomes" id="UP000825886">
    <property type="component" value="Chromosome"/>
</dbReference>
<evidence type="ECO:0000256" key="2">
    <source>
        <dbReference type="ARBA" id="ARBA00022448"/>
    </source>
</evidence>
<sequence length="129" mass="14212">MGYLAACLSVMLVSIAQLAIKYALSGLPPVWSIRTLWDGNACPWLLLTAGLGCYLLSLIVWQFALQRLALGKAYAFLSLSYVLVWFGSLLLPDYSEHFSWLACIGVFAIMVGVLLVCWPSREEETSTSS</sequence>
<keyword evidence="5 7" id="KW-1133">Transmembrane helix</keyword>
<name>A0ABX9ARZ7_9ENTR</name>
<dbReference type="InterPro" id="IPR037185">
    <property type="entry name" value="EmrE-like"/>
</dbReference>
<evidence type="ECO:0000256" key="1">
    <source>
        <dbReference type="ARBA" id="ARBA00004651"/>
    </source>
</evidence>
<feature type="transmembrane region" description="Helical" evidence="7">
    <location>
        <begin position="97"/>
        <end position="118"/>
    </location>
</feature>
<evidence type="ECO:0000256" key="4">
    <source>
        <dbReference type="ARBA" id="ARBA00022692"/>
    </source>
</evidence>
<dbReference type="InterPro" id="IPR000390">
    <property type="entry name" value="Small_drug/metabolite_transptr"/>
</dbReference>
<dbReference type="PANTHER" id="PTHR30561:SF9">
    <property type="entry name" value="4-AMINO-4-DEOXY-L-ARABINOSE-PHOSPHOUNDECAPRENOL FLIPPASE SUBUNIT ARNF-RELATED"/>
    <property type="match status" value="1"/>
</dbReference>
<organism evidence="8 9">
    <name type="scientific">Symbiopectobacterium purcellii</name>
    <dbReference type="NCBI Taxonomy" id="2871826"/>
    <lineage>
        <taxon>Bacteria</taxon>
        <taxon>Pseudomonadati</taxon>
        <taxon>Pseudomonadota</taxon>
        <taxon>Gammaproteobacteria</taxon>
        <taxon>Enterobacterales</taxon>
        <taxon>Enterobacteriaceae</taxon>
    </lineage>
</organism>
<evidence type="ECO:0000313" key="8">
    <source>
        <dbReference type="EMBL" id="QZN96555.1"/>
    </source>
</evidence>
<reference evidence="8 9" key="1">
    <citation type="submission" date="2021-08" db="EMBL/GenBank/DDBJ databases">
        <title>Culture and genomic analysis of Symbiopectobacterium purcellii sp. nov. gen. nov., isolated from the leafhopper Empoasca decipiens.</title>
        <authorList>
            <person name="Nadal-Jimenez P."/>
            <person name="Siozios S."/>
            <person name="Halliday N."/>
            <person name="Camara M."/>
            <person name="Hurst G.D.D."/>
        </authorList>
    </citation>
    <scope>NUCLEOTIDE SEQUENCE [LARGE SCALE GENOMIC DNA]</scope>
    <source>
        <strain evidence="8 9">SyEd1</strain>
    </source>
</reference>
<evidence type="ECO:0000256" key="5">
    <source>
        <dbReference type="ARBA" id="ARBA00022989"/>
    </source>
</evidence>
<gene>
    <name evidence="8" type="ORF">K6K13_03665</name>
</gene>
<keyword evidence="2" id="KW-0813">Transport</keyword>
<feature type="transmembrane region" description="Helical" evidence="7">
    <location>
        <begin position="43"/>
        <end position="61"/>
    </location>
</feature>
<feature type="transmembrane region" description="Helical" evidence="7">
    <location>
        <begin position="73"/>
        <end position="91"/>
    </location>
</feature>